<sequence length="411" mass="46252">MKHILACVMASAMALNASAWDSSAMAVAAAGDSKVVVPDSTGFKFKDIKLVKTTPVRDQNQSGTCWCFSTNTFFEDEIMRKGGDELDLSEMYVVRMCYLDKARKYVRMDGKINFSQGGAAHDVPYVMARYGAMPEEAYPGLNYGEEKHAHAELSKVLQSYLDAVLSSGSKRLSTAWEKGFEAILDSYFGPLPETFEYKGKTYTPRSFAESLGIDTDDYIEVASFTHHPFYEPFALEVADNWLWGTMQNVPLDELQAIVDNAIEHGYPVAWGADVSEGGFKWRQGYAVIPVEKGAKDLSGTELSRWVQLSDKDRADERYNIKGPVEEITVTQEMRQEMFDRKETTDDHGMVIMGIAKDQEGNKYYKIQNSWDTNQLYDGFMYVSVPFFLAKTMDIMVHKDAVPANIASKFKN</sequence>
<dbReference type="InterPro" id="IPR004134">
    <property type="entry name" value="Peptidase_C1B"/>
</dbReference>
<dbReference type="GO" id="GO:0006508">
    <property type="term" value="P:proteolysis"/>
    <property type="evidence" value="ECO:0007669"/>
    <property type="project" value="UniProtKB-KW"/>
</dbReference>
<dbReference type="PANTHER" id="PTHR10363:SF2">
    <property type="entry name" value="BLEOMYCIN HYDROLASE"/>
    <property type="match status" value="1"/>
</dbReference>
<dbReference type="EMBL" id="CP015402">
    <property type="protein sequence ID" value="ANU64861.2"/>
    <property type="molecule type" value="Genomic_DNA"/>
</dbReference>
<evidence type="ECO:0000259" key="7">
    <source>
        <dbReference type="Pfam" id="PF00112"/>
    </source>
</evidence>
<dbReference type="KEGG" id="pary:A4V02_11715"/>
<dbReference type="Proteomes" id="UP000186351">
    <property type="component" value="Chromosome"/>
</dbReference>
<keyword evidence="9" id="KW-1185">Reference proteome</keyword>
<feature type="active site" evidence="5">
    <location>
        <position position="368"/>
    </location>
</feature>
<dbReference type="AlphaFoldDB" id="A0A1B1SDE6"/>
<evidence type="ECO:0000256" key="6">
    <source>
        <dbReference type="SAM" id="SignalP"/>
    </source>
</evidence>
<evidence type="ECO:0000313" key="9">
    <source>
        <dbReference type="Proteomes" id="UP000186351"/>
    </source>
</evidence>
<evidence type="ECO:0000256" key="5">
    <source>
        <dbReference type="PIRSR" id="PIRSR005700-1"/>
    </source>
</evidence>
<feature type="active site" evidence="5">
    <location>
        <position position="65"/>
    </location>
</feature>
<evidence type="ECO:0000313" key="8">
    <source>
        <dbReference type="EMBL" id="ANU64861.2"/>
    </source>
</evidence>
<organism evidence="8 9">
    <name type="scientific">Muribaculum intestinale</name>
    <dbReference type="NCBI Taxonomy" id="1796646"/>
    <lineage>
        <taxon>Bacteria</taxon>
        <taxon>Pseudomonadati</taxon>
        <taxon>Bacteroidota</taxon>
        <taxon>Bacteroidia</taxon>
        <taxon>Bacteroidales</taxon>
        <taxon>Muribaculaceae</taxon>
        <taxon>Muribaculum</taxon>
    </lineage>
</organism>
<evidence type="ECO:0000256" key="4">
    <source>
        <dbReference type="PIRNR" id="PIRNR005700"/>
    </source>
</evidence>
<feature type="chain" id="PRO_5012181632" description="Aminopeptidase" evidence="6">
    <location>
        <begin position="20"/>
        <end position="411"/>
    </location>
</feature>
<dbReference type="GeneID" id="65537539"/>
<keyword evidence="3 4" id="KW-0788">Thiol protease</keyword>
<accession>A0A1B1SDE6</accession>
<dbReference type="GO" id="GO:0009636">
    <property type="term" value="P:response to toxic substance"/>
    <property type="evidence" value="ECO:0007669"/>
    <property type="project" value="TreeGrafter"/>
</dbReference>
<keyword evidence="1 4" id="KW-0645">Protease</keyword>
<dbReference type="GO" id="GO:0043418">
    <property type="term" value="P:homocysteine catabolic process"/>
    <property type="evidence" value="ECO:0007669"/>
    <property type="project" value="TreeGrafter"/>
</dbReference>
<keyword evidence="2 4" id="KW-0378">Hydrolase</keyword>
<dbReference type="Pfam" id="PF03051">
    <property type="entry name" value="Peptidase_C1_2"/>
    <property type="match status" value="1"/>
</dbReference>
<evidence type="ECO:0000256" key="1">
    <source>
        <dbReference type="ARBA" id="ARBA00022670"/>
    </source>
</evidence>
<name>A0A1B1SDE6_9BACT</name>
<keyword evidence="6" id="KW-0732">Signal</keyword>
<dbReference type="InterPro" id="IPR000169">
    <property type="entry name" value="Pept_cys_AS"/>
</dbReference>
<feature type="signal peptide" evidence="6">
    <location>
        <begin position="1"/>
        <end position="19"/>
    </location>
</feature>
<dbReference type="OrthoDB" id="9814054at2"/>
<feature type="active site" evidence="5">
    <location>
        <position position="347"/>
    </location>
</feature>
<evidence type="ECO:0000256" key="2">
    <source>
        <dbReference type="ARBA" id="ARBA00022801"/>
    </source>
</evidence>
<dbReference type="GO" id="GO:0070005">
    <property type="term" value="F:cysteine-type aminopeptidase activity"/>
    <property type="evidence" value="ECO:0007669"/>
    <property type="project" value="InterPro"/>
</dbReference>
<keyword evidence="4 8" id="KW-0031">Aminopeptidase</keyword>
<reference evidence="9" key="1">
    <citation type="submission" date="2016-04" db="EMBL/GenBank/DDBJ databases">
        <title>Complete Genome Sequences of Twelve Strains of a Stable Defined Moderately Diverse Mouse Microbiota 2 (sDMDMm2).</title>
        <authorList>
            <person name="Uchimura Y."/>
            <person name="Wyss M."/>
            <person name="Brugiroux S."/>
            <person name="Limenitakis J.P."/>
            <person name="Stecher B."/>
            <person name="McCoy K.D."/>
            <person name="Macpherson A.J."/>
        </authorList>
    </citation>
    <scope>NUCLEOTIDE SEQUENCE [LARGE SCALE GENOMIC DNA]</scope>
    <source>
        <strain evidence="9">YL27</strain>
    </source>
</reference>
<dbReference type="InterPro" id="IPR038765">
    <property type="entry name" value="Papain-like_cys_pep_sf"/>
</dbReference>
<dbReference type="STRING" id="1796646.A4V02_11715"/>
<dbReference type="Pfam" id="PF00112">
    <property type="entry name" value="Peptidase_C1"/>
    <property type="match status" value="1"/>
</dbReference>
<protein>
    <recommendedName>
        <fullName evidence="4">Aminopeptidase</fullName>
    </recommendedName>
</protein>
<dbReference type="PANTHER" id="PTHR10363">
    <property type="entry name" value="BLEOMYCIN HYDROLASE"/>
    <property type="match status" value="1"/>
</dbReference>
<feature type="domain" description="Peptidase C1A papain C-terminal" evidence="7">
    <location>
        <begin position="52"/>
        <end position="147"/>
    </location>
</feature>
<dbReference type="Gene3D" id="3.90.70.10">
    <property type="entry name" value="Cysteine proteinases"/>
    <property type="match status" value="1"/>
</dbReference>
<dbReference type="SUPFAM" id="SSF54001">
    <property type="entry name" value="Cysteine proteinases"/>
    <property type="match status" value="1"/>
</dbReference>
<dbReference type="PROSITE" id="PS00139">
    <property type="entry name" value="THIOL_PROTEASE_CYS"/>
    <property type="match status" value="1"/>
</dbReference>
<dbReference type="PIRSF" id="PIRSF005700">
    <property type="entry name" value="PepC"/>
    <property type="match status" value="1"/>
</dbReference>
<dbReference type="GO" id="GO:0005737">
    <property type="term" value="C:cytoplasm"/>
    <property type="evidence" value="ECO:0007669"/>
    <property type="project" value="TreeGrafter"/>
</dbReference>
<evidence type="ECO:0000256" key="3">
    <source>
        <dbReference type="ARBA" id="ARBA00022807"/>
    </source>
</evidence>
<dbReference type="RefSeq" id="WP_084274125.1">
    <property type="nucleotide sequence ID" value="NZ_CAJTAP010000007.1"/>
</dbReference>
<accession>A0A1Z2XGL6</accession>
<gene>
    <name evidence="8" type="ORF">A4V02_11715</name>
</gene>
<dbReference type="InterPro" id="IPR000668">
    <property type="entry name" value="Peptidase_C1A_C"/>
</dbReference>
<proteinExistence type="inferred from homology"/>
<comment type="similarity">
    <text evidence="4">Belongs to the peptidase C1 family.</text>
</comment>